<dbReference type="OrthoDB" id="2314520at2759"/>
<keyword evidence="7" id="KW-0238">DNA-binding</keyword>
<dbReference type="GO" id="GO:0010833">
    <property type="term" value="P:telomere maintenance via telomere lengthening"/>
    <property type="evidence" value="ECO:0007669"/>
    <property type="project" value="TreeGrafter"/>
</dbReference>
<evidence type="ECO:0000256" key="6">
    <source>
        <dbReference type="ARBA" id="ARBA00022895"/>
    </source>
</evidence>
<dbReference type="Pfam" id="PF15489">
    <property type="entry name" value="CTC1"/>
    <property type="match status" value="1"/>
</dbReference>
<evidence type="ECO:0000313" key="9">
    <source>
        <dbReference type="EMBL" id="KAG2213112.1"/>
    </source>
</evidence>
<dbReference type="InterPro" id="IPR042617">
    <property type="entry name" value="CTC1-like"/>
</dbReference>
<organism evidence="9 10">
    <name type="scientific">Mucor saturninus</name>
    <dbReference type="NCBI Taxonomy" id="64648"/>
    <lineage>
        <taxon>Eukaryota</taxon>
        <taxon>Fungi</taxon>
        <taxon>Fungi incertae sedis</taxon>
        <taxon>Mucoromycota</taxon>
        <taxon>Mucoromycotina</taxon>
        <taxon>Mucoromycetes</taxon>
        <taxon>Mucorales</taxon>
        <taxon>Mucorineae</taxon>
        <taxon>Mucoraceae</taxon>
        <taxon>Mucor</taxon>
    </lineage>
</organism>
<evidence type="ECO:0000256" key="1">
    <source>
        <dbReference type="ARBA" id="ARBA00004123"/>
    </source>
</evidence>
<comment type="subcellular location">
    <subcellularLocation>
        <location evidence="2">Chromosome</location>
        <location evidence="2">Telomere</location>
    </subcellularLocation>
    <subcellularLocation>
        <location evidence="1">Nucleus</location>
    </subcellularLocation>
</comment>
<proteinExistence type="inferred from homology"/>
<dbReference type="GO" id="GO:1990879">
    <property type="term" value="C:CST complex"/>
    <property type="evidence" value="ECO:0007669"/>
    <property type="project" value="TreeGrafter"/>
</dbReference>
<evidence type="ECO:0000256" key="2">
    <source>
        <dbReference type="ARBA" id="ARBA00004574"/>
    </source>
</evidence>
<keyword evidence="6" id="KW-0779">Telomere</keyword>
<dbReference type="GO" id="GO:0003697">
    <property type="term" value="F:single-stranded DNA binding"/>
    <property type="evidence" value="ECO:0007669"/>
    <property type="project" value="InterPro"/>
</dbReference>
<reference evidence="9" key="1">
    <citation type="submission" date="2020-12" db="EMBL/GenBank/DDBJ databases">
        <title>Metabolic potential, ecology and presence of endohyphal bacteria is reflected in genomic diversity of Mucoromycotina.</title>
        <authorList>
            <person name="Muszewska A."/>
            <person name="Okrasinska A."/>
            <person name="Steczkiewicz K."/>
            <person name="Drgas O."/>
            <person name="Orlowska M."/>
            <person name="Perlinska-Lenart U."/>
            <person name="Aleksandrzak-Piekarczyk T."/>
            <person name="Szatraj K."/>
            <person name="Zielenkiewicz U."/>
            <person name="Pilsyk S."/>
            <person name="Malc E."/>
            <person name="Mieczkowski P."/>
            <person name="Kruszewska J.S."/>
            <person name="Biernat P."/>
            <person name="Pawlowska J."/>
        </authorList>
    </citation>
    <scope>NUCLEOTIDE SEQUENCE</scope>
    <source>
        <strain evidence="9">WA0000017839</strain>
    </source>
</reference>
<evidence type="ECO:0000256" key="3">
    <source>
        <dbReference type="ARBA" id="ARBA00006332"/>
    </source>
</evidence>
<dbReference type="GO" id="GO:0045740">
    <property type="term" value="P:positive regulation of DNA replication"/>
    <property type="evidence" value="ECO:0007669"/>
    <property type="project" value="TreeGrafter"/>
</dbReference>
<dbReference type="InterPro" id="IPR029156">
    <property type="entry name" value="CTC1"/>
</dbReference>
<dbReference type="AlphaFoldDB" id="A0A8H7VBX5"/>
<dbReference type="PANTHER" id="PTHR14865">
    <property type="entry name" value="CST COMPLEX SUBUNIT CTC1"/>
    <property type="match status" value="1"/>
</dbReference>
<sequence length="1097" mass="125133">MTTITIHELLQSTKSCSSITTEATLTGELSLTTEFGEDTKQGTIRLIDRNTRESIACLMDRFSPDFQASLVSIEQWNFIQDGCLFLEFRADDTYRDGSDLSIIREHIVRENELFRTTFKAKVYHTPHEQLPPNATNLVGKVKAITGLRIRRYTPATFLVELIDKEDNESIFISFSGEEFIAYRSHFQINSTYAFQELERANNEQYQYSFTSTTKCCVITSSQYLNEITKVPHVYQPNVNLSQSVTYGGQVTRVIDPLFGIYEIDNLLILSLFNCPSYELNMPYRVNTRIVVHNIHGAWIHSGKENSHLLKAWNKASPCAVMGSCSKTHVDIIEFSNDLNVTCENMEVMTNHVELYIECVMNFASFTEHIRQLELYESLNNRFNVDWTPKDFMAMFKAIMKYVLDDTKRESGHYVDDFTDFTTHQVDCSRTRSDQSENIYLDSYLTLASLKANLIAQLQPYESNIYGGNNIRLLDDVTIQSSLYKQDKSYVVGLVAMKNDGRVMLSEQGTDIELMTSAQLVFGGVYIIKEARMFEEDLSFNHAYESEREVIKHTYITCDARNMYLVRRPLTPKFHMEGQFDPYKTTGFTCTNQDVQNYSVIRILEKYPIQTTFYSTLDNPTPIVCMESRVFVEIYPIGPQSDLRKAILVTSSRTNTLDYNKICQPDDWCIISGMYEGQSHTIYLNKETNHMFQISLQPTTTQSSTSITPVIVSNSRPNDTTRQILSVSQLTREALAPDETYLNRAYLFYDRPVHVRGVVVSKKIMSGWGKTGPLEEQAKDLYDQLGVGTGTFDRIIQVQLRQEDTSEFITIYIPSTKIHYPVGLVPGAVVTFRNLLRRSNKNDSGVICTTSETSLIQVNATLHEEPEMARDGIIDGITQKYVRNLIAIDEANNNGEVFRIYCSIQSILNVELKWTCKQCATDLLNGLCYRMCTGASRCFVVSAFVEVSDGYDVILATVDGKNLMSNLMQLNEKQQSGLEQLALEYGAIKYNQFKGSRVHSKEASEPAGEAAFQEKQRTLLDCNLDTLFEKARTIGSKWIYGTLMKSKQDRPSDPMLENLQVAEVQEHKIYEHNKKKIKVLDIRNADNVANAYNELLKA</sequence>
<keyword evidence="8" id="KW-0539">Nucleus</keyword>
<gene>
    <name evidence="9" type="ORF">INT47_011261</name>
</gene>
<evidence type="ECO:0000256" key="5">
    <source>
        <dbReference type="ARBA" id="ARBA00022454"/>
    </source>
</evidence>
<name>A0A8H7VBX5_9FUNG</name>
<protein>
    <recommendedName>
        <fullName evidence="4">CST complex subunit CTC1</fullName>
    </recommendedName>
</protein>
<evidence type="ECO:0000256" key="7">
    <source>
        <dbReference type="ARBA" id="ARBA00023125"/>
    </source>
</evidence>
<keyword evidence="5" id="KW-0158">Chromosome</keyword>
<dbReference type="Proteomes" id="UP000603453">
    <property type="component" value="Unassembled WGS sequence"/>
</dbReference>
<comment type="caution">
    <text evidence="9">The sequence shown here is derived from an EMBL/GenBank/DDBJ whole genome shotgun (WGS) entry which is preliminary data.</text>
</comment>
<evidence type="ECO:0000256" key="4">
    <source>
        <dbReference type="ARBA" id="ARBA00016175"/>
    </source>
</evidence>
<dbReference type="PANTHER" id="PTHR14865:SF2">
    <property type="entry name" value="CST COMPLEX SUBUNIT CTC1"/>
    <property type="match status" value="1"/>
</dbReference>
<dbReference type="EMBL" id="JAEPRD010000004">
    <property type="protein sequence ID" value="KAG2213112.1"/>
    <property type="molecule type" value="Genomic_DNA"/>
</dbReference>
<dbReference type="GO" id="GO:0042162">
    <property type="term" value="F:telomeric DNA binding"/>
    <property type="evidence" value="ECO:0007669"/>
    <property type="project" value="TreeGrafter"/>
</dbReference>
<evidence type="ECO:0000313" key="10">
    <source>
        <dbReference type="Proteomes" id="UP000603453"/>
    </source>
</evidence>
<comment type="similarity">
    <text evidence="3">Belongs to the CTC1 family.</text>
</comment>
<accession>A0A8H7VBX5</accession>
<keyword evidence="10" id="KW-1185">Reference proteome</keyword>
<evidence type="ECO:0000256" key="8">
    <source>
        <dbReference type="ARBA" id="ARBA00023242"/>
    </source>
</evidence>